<dbReference type="Pfam" id="PF08240">
    <property type="entry name" value="ADH_N"/>
    <property type="match status" value="1"/>
</dbReference>
<accession>A0A2M9B8J7</accession>
<dbReference type="Gene3D" id="3.90.180.10">
    <property type="entry name" value="Medium-chain alcohol dehydrogenases, catalytic domain"/>
    <property type="match status" value="1"/>
</dbReference>
<name>A0A2M9B8J7_9ACTN</name>
<feature type="domain" description="Alcohol dehydrogenase-like N-terminal" evidence="5">
    <location>
        <begin position="76"/>
        <end position="171"/>
    </location>
</feature>
<evidence type="ECO:0000259" key="4">
    <source>
        <dbReference type="Pfam" id="PF00107"/>
    </source>
</evidence>
<dbReference type="Gene3D" id="3.40.50.720">
    <property type="entry name" value="NAD(P)-binding Rossmann-like Domain"/>
    <property type="match status" value="1"/>
</dbReference>
<dbReference type="InterPro" id="IPR011032">
    <property type="entry name" value="GroES-like_sf"/>
</dbReference>
<comment type="cofactor">
    <cofactor evidence="1">
        <name>Zn(2+)</name>
        <dbReference type="ChEBI" id="CHEBI:29105"/>
    </cofactor>
</comment>
<keyword evidence="7" id="KW-1185">Reference proteome</keyword>
<evidence type="ECO:0000313" key="6">
    <source>
        <dbReference type="EMBL" id="PJJ54269.1"/>
    </source>
</evidence>
<dbReference type="InterPro" id="IPR036291">
    <property type="entry name" value="NAD(P)-bd_dom_sf"/>
</dbReference>
<dbReference type="Pfam" id="PF00107">
    <property type="entry name" value="ADH_zinc_N"/>
    <property type="match status" value="1"/>
</dbReference>
<dbReference type="InterPro" id="IPR013154">
    <property type="entry name" value="ADH-like_N"/>
</dbReference>
<evidence type="ECO:0000259" key="5">
    <source>
        <dbReference type="Pfam" id="PF08240"/>
    </source>
</evidence>
<dbReference type="GO" id="GO:0046872">
    <property type="term" value="F:metal ion binding"/>
    <property type="evidence" value="ECO:0007669"/>
    <property type="project" value="UniProtKB-KW"/>
</dbReference>
<dbReference type="Proteomes" id="UP000230842">
    <property type="component" value="Unassembled WGS sequence"/>
</dbReference>
<dbReference type="PANTHER" id="PTHR42813:SF7">
    <property type="entry name" value="ALCOHOL DEHYDROGENASE (ZN-DEPENDENT)-RELATED"/>
    <property type="match status" value="1"/>
</dbReference>
<dbReference type="RefSeq" id="WP_211288197.1">
    <property type="nucleotide sequence ID" value="NZ_PGEZ01000002.1"/>
</dbReference>
<dbReference type="PANTHER" id="PTHR42813">
    <property type="entry name" value="ZINC-TYPE ALCOHOL DEHYDROGENASE-LIKE"/>
    <property type="match status" value="1"/>
</dbReference>
<evidence type="ECO:0000256" key="1">
    <source>
        <dbReference type="ARBA" id="ARBA00001947"/>
    </source>
</evidence>
<evidence type="ECO:0000313" key="7">
    <source>
        <dbReference type="Proteomes" id="UP000230842"/>
    </source>
</evidence>
<gene>
    <name evidence="6" type="ORF">CLV56_3777</name>
</gene>
<keyword evidence="2" id="KW-0479">Metal-binding</keyword>
<keyword evidence="3" id="KW-0862">Zinc</keyword>
<proteinExistence type="predicted"/>
<dbReference type="SUPFAM" id="SSF50129">
    <property type="entry name" value="GroES-like"/>
    <property type="match status" value="1"/>
</dbReference>
<sequence length="375" mass="39205">MRELNLFSAGDLRWVDKPDPTLRTPRDAIVRPFVVSRCDGDTLPIHRKVSRAMQAGLRAGLIDPAVGHICGPLPFAGPFAIGHECVAEVVEVGDAVESVRPGDHVVVPWSVSCGHCGPCRRGLTSKCETTRAAAGGERTLSAYGFGPASGEFGGMASDLVRVPHADAMLVPLPTGLDPLRVAAASDNLSDAWRTVAPALRDRPDASVLVVGGGARSIGLYAAGLAVALGSPRVEYVDVDPTRLAIAESLGVAVRERPRRPRGGFGAYDVVVEASSSSPGLRAAVRSTAPGGVCTAVGYYVGTATGVPLMHMYATDITLRLGVSHPRAVLPELLDWIAATGFPAERVTTELADFDDAPTAYAARTTKLVLHRAPLG</sequence>
<protein>
    <submittedName>
        <fullName evidence="6">Alcohol dehydrogenase</fullName>
    </submittedName>
</protein>
<dbReference type="AlphaFoldDB" id="A0A2M9B8J7"/>
<organism evidence="6 7">
    <name type="scientific">Mumia flava</name>
    <dbReference type="NCBI Taxonomy" id="1348852"/>
    <lineage>
        <taxon>Bacteria</taxon>
        <taxon>Bacillati</taxon>
        <taxon>Actinomycetota</taxon>
        <taxon>Actinomycetes</taxon>
        <taxon>Propionibacteriales</taxon>
        <taxon>Nocardioidaceae</taxon>
        <taxon>Mumia</taxon>
    </lineage>
</organism>
<evidence type="ECO:0000256" key="2">
    <source>
        <dbReference type="ARBA" id="ARBA00022723"/>
    </source>
</evidence>
<evidence type="ECO:0000256" key="3">
    <source>
        <dbReference type="ARBA" id="ARBA00022833"/>
    </source>
</evidence>
<comment type="caution">
    <text evidence="6">The sequence shown here is derived from an EMBL/GenBank/DDBJ whole genome shotgun (WGS) entry which is preliminary data.</text>
</comment>
<feature type="domain" description="Alcohol dehydrogenase-like C-terminal" evidence="4">
    <location>
        <begin position="217"/>
        <end position="337"/>
    </location>
</feature>
<dbReference type="InterPro" id="IPR013149">
    <property type="entry name" value="ADH-like_C"/>
</dbReference>
<reference evidence="6 7" key="1">
    <citation type="submission" date="2017-11" db="EMBL/GenBank/DDBJ databases">
        <title>Genomic Encyclopedia of Archaeal and Bacterial Type Strains, Phase II (KMG-II): From Individual Species to Whole Genera.</title>
        <authorList>
            <person name="Goeker M."/>
        </authorList>
    </citation>
    <scope>NUCLEOTIDE SEQUENCE [LARGE SCALE GENOMIC DNA]</scope>
    <source>
        <strain evidence="6 7">DSM 27763</strain>
    </source>
</reference>
<dbReference type="EMBL" id="PGEZ01000002">
    <property type="protein sequence ID" value="PJJ54269.1"/>
    <property type="molecule type" value="Genomic_DNA"/>
</dbReference>
<dbReference type="SUPFAM" id="SSF51735">
    <property type="entry name" value="NAD(P)-binding Rossmann-fold domains"/>
    <property type="match status" value="1"/>
</dbReference>